<dbReference type="NCBIfam" id="NF002074">
    <property type="entry name" value="PRK00913.1-4"/>
    <property type="match status" value="1"/>
</dbReference>
<dbReference type="Pfam" id="PF00883">
    <property type="entry name" value="Peptidase_M17"/>
    <property type="match status" value="1"/>
</dbReference>
<dbReference type="CDD" id="cd00433">
    <property type="entry name" value="Peptidase_M17"/>
    <property type="match status" value="1"/>
</dbReference>
<dbReference type="GO" id="GO:0006508">
    <property type="term" value="P:proteolysis"/>
    <property type="evidence" value="ECO:0007669"/>
    <property type="project" value="UniProtKB-KW"/>
</dbReference>
<dbReference type="InterPro" id="IPR000819">
    <property type="entry name" value="Peptidase_M17_C"/>
</dbReference>
<feature type="domain" description="Cytosol aminopeptidase" evidence="7">
    <location>
        <begin position="351"/>
        <end position="358"/>
    </location>
</feature>
<dbReference type="Gene3D" id="3.40.220.10">
    <property type="entry name" value="Leucine Aminopeptidase, subunit E, domain 1"/>
    <property type="match status" value="1"/>
</dbReference>
<dbReference type="GO" id="GO:0005737">
    <property type="term" value="C:cytoplasm"/>
    <property type="evidence" value="ECO:0007669"/>
    <property type="project" value="InterPro"/>
</dbReference>
<evidence type="ECO:0000256" key="3">
    <source>
        <dbReference type="ARBA" id="ARBA00012565"/>
    </source>
</evidence>
<evidence type="ECO:0000259" key="7">
    <source>
        <dbReference type="PROSITE" id="PS00631"/>
    </source>
</evidence>
<dbReference type="PRINTS" id="PR00481">
    <property type="entry name" value="LAMNOPPTDASE"/>
</dbReference>
<dbReference type="SUPFAM" id="SSF53187">
    <property type="entry name" value="Zn-dependent exopeptidases"/>
    <property type="match status" value="1"/>
</dbReference>
<dbReference type="PROSITE" id="PS00631">
    <property type="entry name" value="CYTOSOL_AP"/>
    <property type="match status" value="1"/>
</dbReference>
<dbReference type="EC" id="3.4.11.1" evidence="3"/>
<dbReference type="InterPro" id="IPR011356">
    <property type="entry name" value="Leucine_aapep/pepB"/>
</dbReference>
<dbReference type="PANTHER" id="PTHR11963">
    <property type="entry name" value="LEUCINE AMINOPEPTIDASE-RELATED"/>
    <property type="match status" value="1"/>
</dbReference>
<name>A0A3B0TBA2_9ZZZZ</name>
<keyword evidence="5" id="KW-0645">Protease</keyword>
<dbReference type="NCBIfam" id="NF002075">
    <property type="entry name" value="PRK00913.2-2"/>
    <property type="match status" value="1"/>
</dbReference>
<gene>
    <name evidence="8" type="ORF">MNBD_ALPHA12-973</name>
</gene>
<dbReference type="HAMAP" id="MF_00181">
    <property type="entry name" value="Cytosol_peptidase_M17"/>
    <property type="match status" value="1"/>
</dbReference>
<dbReference type="InterPro" id="IPR043472">
    <property type="entry name" value="Macro_dom-like"/>
</dbReference>
<organism evidence="8">
    <name type="scientific">hydrothermal vent metagenome</name>
    <dbReference type="NCBI Taxonomy" id="652676"/>
    <lineage>
        <taxon>unclassified sequences</taxon>
        <taxon>metagenomes</taxon>
        <taxon>ecological metagenomes</taxon>
    </lineage>
</organism>
<comment type="similarity">
    <text evidence="2">Belongs to the peptidase M17 family.</text>
</comment>
<protein>
    <recommendedName>
        <fullName evidence="3">leucyl aminopeptidase</fullName>
        <ecNumber evidence="3">3.4.11.1</ecNumber>
    </recommendedName>
</protein>
<dbReference type="InterPro" id="IPR008283">
    <property type="entry name" value="Peptidase_M17_N"/>
</dbReference>
<dbReference type="EMBL" id="UOEO01000040">
    <property type="protein sequence ID" value="VAW15911.1"/>
    <property type="molecule type" value="Genomic_DNA"/>
</dbReference>
<sequence length="505" mass="53491">MVQQLQIKTTKLEAPESGDVFLYVGEGEGLGGYGEKIWQKTGMDWDVLTSAASFTGKKGQVLDVLAPKNIAAGRLVVLGLGNGKKPGDKRPASLADWANLGGDFYRRVEELKSANATIILDDELIGAAQTAEFAAGMRLRHYKFDKYKTSESENGSKDADKIVEITLAVTDKQAADAAIKERMARVEGTLLARDLVNEPANVLGPVEFAKIASSLSSLGLEVEILEPEDMEKLGMGSLLSVAQGSARPARLAIMVWNGGKKDEAPLAFVGKGVVFDSGGISIKPSASMQDMKGDMGGAAAVIGLMKTLALRKAPLNAVGAIGLVENMPSGKASRPGDIVAAMSGTTIEIINTDAEGRLVLADVLWYTQDRFKPRAMINLATLTGAVMVALGHENAGLFSNNDELADQLLAAGKISGETLWRLPLGEGYEKLIKSRFADIKNTGGRNAGSITAAQFLAHFVNDVPWAHLDIAGVGFGTPNSDISRSWALGFGVGVLDQLVKDNYES</sequence>
<accession>A0A3B0TBA2</accession>
<evidence type="ECO:0000256" key="4">
    <source>
        <dbReference type="ARBA" id="ARBA00022438"/>
    </source>
</evidence>
<dbReference type="SUPFAM" id="SSF52949">
    <property type="entry name" value="Macro domain-like"/>
    <property type="match status" value="1"/>
</dbReference>
<dbReference type="GO" id="GO:0030145">
    <property type="term" value="F:manganese ion binding"/>
    <property type="evidence" value="ECO:0007669"/>
    <property type="project" value="InterPro"/>
</dbReference>
<dbReference type="Pfam" id="PF02789">
    <property type="entry name" value="Peptidase_M17_N"/>
    <property type="match status" value="1"/>
</dbReference>
<dbReference type="AlphaFoldDB" id="A0A3B0TBA2"/>
<evidence type="ECO:0000256" key="6">
    <source>
        <dbReference type="ARBA" id="ARBA00022801"/>
    </source>
</evidence>
<dbReference type="Gene3D" id="3.40.630.10">
    <property type="entry name" value="Zn peptidases"/>
    <property type="match status" value="1"/>
</dbReference>
<keyword evidence="4 8" id="KW-0031">Aminopeptidase</keyword>
<evidence type="ECO:0000256" key="1">
    <source>
        <dbReference type="ARBA" id="ARBA00000135"/>
    </source>
</evidence>
<proteinExistence type="inferred from homology"/>
<comment type="catalytic activity">
    <reaction evidence="1">
        <text>Release of an N-terminal amino acid, Xaa-|-Yaa-, in which Xaa is preferably Leu, but may be other amino acids including Pro although not Arg or Lys, and Yaa may be Pro. Amino acid amides and methyl esters are also readily hydrolyzed, but rates on arylamides are exceedingly low.</text>
        <dbReference type="EC" id="3.4.11.1"/>
    </reaction>
</comment>
<evidence type="ECO:0000313" key="8">
    <source>
        <dbReference type="EMBL" id="VAW15911.1"/>
    </source>
</evidence>
<dbReference type="NCBIfam" id="NF002077">
    <property type="entry name" value="PRK00913.2-4"/>
    <property type="match status" value="1"/>
</dbReference>
<dbReference type="GO" id="GO:0070006">
    <property type="term" value="F:metalloaminopeptidase activity"/>
    <property type="evidence" value="ECO:0007669"/>
    <property type="project" value="InterPro"/>
</dbReference>
<keyword evidence="6 8" id="KW-0378">Hydrolase</keyword>
<dbReference type="PANTHER" id="PTHR11963:SF23">
    <property type="entry name" value="CYTOSOL AMINOPEPTIDASE"/>
    <property type="match status" value="1"/>
</dbReference>
<dbReference type="InterPro" id="IPR023042">
    <property type="entry name" value="Peptidase_M17_leu_NH2_pept"/>
</dbReference>
<evidence type="ECO:0000256" key="5">
    <source>
        <dbReference type="ARBA" id="ARBA00022670"/>
    </source>
</evidence>
<evidence type="ECO:0000256" key="2">
    <source>
        <dbReference type="ARBA" id="ARBA00009528"/>
    </source>
</evidence>
<reference evidence="8" key="1">
    <citation type="submission" date="2018-06" db="EMBL/GenBank/DDBJ databases">
        <authorList>
            <person name="Zhirakovskaya E."/>
        </authorList>
    </citation>
    <scope>NUCLEOTIDE SEQUENCE</scope>
</reference>